<dbReference type="EMBL" id="PDCR01000002">
    <property type="protein sequence ID" value="PEG56134.1"/>
    <property type="molecule type" value="Genomic_DNA"/>
</dbReference>
<dbReference type="STRING" id="1801.BRW64_01620"/>
<keyword evidence="1" id="KW-0472">Membrane</keyword>
<organism evidence="2 4">
    <name type="scientific">Mycolicibacterium diernhoferi</name>
    <dbReference type="NCBI Taxonomy" id="1801"/>
    <lineage>
        <taxon>Bacteria</taxon>
        <taxon>Bacillati</taxon>
        <taxon>Actinomycetota</taxon>
        <taxon>Actinomycetes</taxon>
        <taxon>Mycobacteriales</taxon>
        <taxon>Mycobacteriaceae</taxon>
        <taxon>Mycolicibacterium</taxon>
    </lineage>
</organism>
<feature type="transmembrane region" description="Helical" evidence="1">
    <location>
        <begin position="7"/>
        <end position="28"/>
    </location>
</feature>
<dbReference type="RefSeq" id="WP_073853566.1">
    <property type="nucleotide sequence ID" value="NZ_BAAATC010000018.1"/>
</dbReference>
<comment type="caution">
    <text evidence="2">The sequence shown here is derived from an EMBL/GenBank/DDBJ whole genome shotgun (WGS) entry which is preliminary data.</text>
</comment>
<reference evidence="2 4" key="1">
    <citation type="submission" date="2016-09" db="EMBL/GenBank/DDBJ databases">
        <title>genome sequences of unsequenced Mycobacteria.</title>
        <authorList>
            <person name="Greninger A.L."/>
            <person name="Jerome K.R."/>
            <person name="Mcnair B."/>
            <person name="Wallis C."/>
            <person name="Fang F."/>
        </authorList>
    </citation>
    <scope>NUCLEOTIDE SEQUENCE [LARGE SCALE GENOMIC DNA]</scope>
    <source>
        <strain evidence="2 4">BM1</strain>
    </source>
</reference>
<name>A0A1Q4HLA7_9MYCO</name>
<sequence>MLADPLVRLPLTVVFGTVSLLAVVLALHFGGVRIGTTGVTAGTAAMGAALVIGQGMRRLPRFGPRPAELIRPALASSAAAAVLAVAVVAAIALQPKAAESYTTLTFADQSWLSEASQRAVAAEPVTVGWILRSFGYLPDPALTAVEVALDGGPLTAVAVVLGDFSAAAQPGDPIEISGSVTFAAPDSAGLHRVSISVYPHSKGALHERLPVTLTGWIEVAP</sequence>
<gene>
    <name evidence="2" type="ORF">BV510_25365</name>
    <name evidence="3" type="ORF">CRI78_01765</name>
</gene>
<dbReference type="OrthoDB" id="9963898at2"/>
<dbReference type="EMBL" id="MIJD01000381">
    <property type="protein sequence ID" value="OPE47195.1"/>
    <property type="molecule type" value="Genomic_DNA"/>
</dbReference>
<feature type="transmembrane region" description="Helical" evidence="1">
    <location>
        <begin position="34"/>
        <end position="52"/>
    </location>
</feature>
<accession>A0A1Q4HLA7</accession>
<keyword evidence="1" id="KW-1133">Transmembrane helix</keyword>
<dbReference type="Proteomes" id="UP000220340">
    <property type="component" value="Unassembled WGS sequence"/>
</dbReference>
<evidence type="ECO:0000313" key="5">
    <source>
        <dbReference type="Proteomes" id="UP000220340"/>
    </source>
</evidence>
<proteinExistence type="predicted"/>
<evidence type="ECO:0000313" key="3">
    <source>
        <dbReference type="EMBL" id="PEG56134.1"/>
    </source>
</evidence>
<evidence type="ECO:0000313" key="4">
    <source>
        <dbReference type="Proteomes" id="UP000191039"/>
    </source>
</evidence>
<feature type="transmembrane region" description="Helical" evidence="1">
    <location>
        <begin position="73"/>
        <end position="93"/>
    </location>
</feature>
<dbReference type="AlphaFoldDB" id="A0A1Q4HLA7"/>
<evidence type="ECO:0000256" key="1">
    <source>
        <dbReference type="SAM" id="Phobius"/>
    </source>
</evidence>
<keyword evidence="5" id="KW-1185">Reference proteome</keyword>
<dbReference type="Proteomes" id="UP000191039">
    <property type="component" value="Unassembled WGS sequence"/>
</dbReference>
<keyword evidence="1" id="KW-0812">Transmembrane</keyword>
<reference evidence="3 5" key="2">
    <citation type="submission" date="2017-10" db="EMBL/GenBank/DDBJ databases">
        <title>The new phylogeny of genus Mycobacterium.</title>
        <authorList>
            <person name="Tortoli E."/>
            <person name="Trovato A."/>
            <person name="Cirillo D.M."/>
        </authorList>
    </citation>
    <scope>NUCLEOTIDE SEQUENCE [LARGE SCALE GENOMIC DNA]</scope>
    <source>
        <strain evidence="3 5">IP141170001</strain>
    </source>
</reference>
<evidence type="ECO:0000313" key="2">
    <source>
        <dbReference type="EMBL" id="OPE47195.1"/>
    </source>
</evidence>
<protein>
    <submittedName>
        <fullName evidence="2">Uncharacterized protein</fullName>
    </submittedName>
</protein>